<keyword evidence="2" id="KW-1185">Reference proteome</keyword>
<evidence type="ECO:0000313" key="2">
    <source>
        <dbReference type="Proteomes" id="UP000828048"/>
    </source>
</evidence>
<dbReference type="Proteomes" id="UP000828048">
    <property type="component" value="Chromosome 9"/>
</dbReference>
<evidence type="ECO:0000313" key="1">
    <source>
        <dbReference type="EMBL" id="KAH7866471.1"/>
    </source>
</evidence>
<accession>A0ACB7ZLU0</accession>
<gene>
    <name evidence="1" type="ORF">Vadar_020876</name>
</gene>
<protein>
    <submittedName>
        <fullName evidence="1">Uncharacterized protein</fullName>
    </submittedName>
</protein>
<sequence length="67" mass="7000">MHNLDWISASNGFEPIEAIAELGDVMEEVVLGSQNERGDWEFCLNSSGRGGSGGGRRSVMGVGLCGG</sequence>
<dbReference type="EMBL" id="CM037159">
    <property type="protein sequence ID" value="KAH7866471.1"/>
    <property type="molecule type" value="Genomic_DNA"/>
</dbReference>
<comment type="caution">
    <text evidence="1">The sequence shown here is derived from an EMBL/GenBank/DDBJ whole genome shotgun (WGS) entry which is preliminary data.</text>
</comment>
<reference evidence="1 2" key="1">
    <citation type="journal article" date="2021" name="Hortic Res">
        <title>High-quality reference genome and annotation aids understanding of berry development for evergreen blueberry (Vaccinium darrowii).</title>
        <authorList>
            <person name="Yu J."/>
            <person name="Hulse-Kemp A.M."/>
            <person name="Babiker E."/>
            <person name="Staton M."/>
        </authorList>
    </citation>
    <scope>NUCLEOTIDE SEQUENCE [LARGE SCALE GENOMIC DNA]</scope>
    <source>
        <strain evidence="2">cv. NJ 8807/NJ 8810</strain>
        <tissue evidence="1">Young leaf</tissue>
    </source>
</reference>
<name>A0ACB7ZLU0_9ERIC</name>
<proteinExistence type="predicted"/>
<organism evidence="1 2">
    <name type="scientific">Vaccinium darrowii</name>
    <dbReference type="NCBI Taxonomy" id="229202"/>
    <lineage>
        <taxon>Eukaryota</taxon>
        <taxon>Viridiplantae</taxon>
        <taxon>Streptophyta</taxon>
        <taxon>Embryophyta</taxon>
        <taxon>Tracheophyta</taxon>
        <taxon>Spermatophyta</taxon>
        <taxon>Magnoliopsida</taxon>
        <taxon>eudicotyledons</taxon>
        <taxon>Gunneridae</taxon>
        <taxon>Pentapetalae</taxon>
        <taxon>asterids</taxon>
        <taxon>Ericales</taxon>
        <taxon>Ericaceae</taxon>
        <taxon>Vaccinioideae</taxon>
        <taxon>Vaccinieae</taxon>
        <taxon>Vaccinium</taxon>
    </lineage>
</organism>